<dbReference type="Pfam" id="PF04317">
    <property type="entry name" value="DUF463"/>
    <property type="match status" value="1"/>
</dbReference>
<dbReference type="PIRSF" id="PIRSF019381">
    <property type="entry name" value="YcjX"/>
    <property type="match status" value="1"/>
</dbReference>
<dbReference type="InterPro" id="IPR007413">
    <property type="entry name" value="YcjX-like"/>
</dbReference>
<reference evidence="1 2" key="1">
    <citation type="submission" date="2021-02" db="EMBL/GenBank/DDBJ databases">
        <authorList>
            <person name="Park J.-S."/>
        </authorList>
    </citation>
    <scope>NUCLEOTIDE SEQUENCE [LARGE SCALE GENOMIC DNA]</scope>
    <source>
        <strain evidence="1 2">188UL20-2</strain>
    </source>
</reference>
<comment type="caution">
    <text evidence="1">The sequence shown here is derived from an EMBL/GenBank/DDBJ whole genome shotgun (WGS) entry which is preliminary data.</text>
</comment>
<proteinExistence type="predicted"/>
<sequence>MKRISNEINQLLQRGVDAHISLGVTGLSRAGKTAFITSVTNQLLYSSTHKAMPLLTAQSQGRLLGARQVTQSNILTPTFGYNAAIESLSLEPPIWPKPTTDVGAIKLALRYTPKKRTKKLMGSTATLYVDIVDYPGEWLLDLPLLELSFEQWSDSQYQRLDDTKQALANDWIHEVANLDPDLPCDDQVFNETANTFRDYLHQCKDHGYHYVQPGRFVLPGEYAGAPILDFFPLPKSAFSNKTVKKSARYVLEQRFEEYKKEIVKPFFKHYFAQFNRQIVLVDLLGSLNQGKHAFVDMQFALEQIIKSFKFGKHSLINRLFSPKTDKLLFATTKIDHVTPEQQKNVDKLLQTLIAPVWQYASFEHVELKTMSVSSIQATEYGLVTDSNGKSPALRGRDMAYNAVTVYPGEVPDNLPHADYWAKAGFEFSPFAPKQYSKLEPLGHIRIDAALEYLLGDKLW</sequence>
<dbReference type="EMBL" id="JAFEUM010000002">
    <property type="protein sequence ID" value="MBM7035893.1"/>
    <property type="molecule type" value="Genomic_DNA"/>
</dbReference>
<evidence type="ECO:0000313" key="1">
    <source>
        <dbReference type="EMBL" id="MBM7035893.1"/>
    </source>
</evidence>
<dbReference type="PANTHER" id="PTHR38605">
    <property type="entry name" value="ATPASE-RELATED"/>
    <property type="match status" value="1"/>
</dbReference>
<accession>A0ABS2HE90</accession>
<gene>
    <name evidence="1" type="ORF">JQC93_05680</name>
</gene>
<dbReference type="Proteomes" id="UP000809621">
    <property type="component" value="Unassembled WGS sequence"/>
</dbReference>
<protein>
    <submittedName>
        <fullName evidence="1">YcjX family protein</fullName>
    </submittedName>
</protein>
<name>A0ABS2HE90_9VIBR</name>
<dbReference type="RefSeq" id="WP_205157511.1">
    <property type="nucleotide sequence ID" value="NZ_JAFEUM010000002.1"/>
</dbReference>
<organism evidence="1 2">
    <name type="scientific">Vibrio ulleungensis</name>
    <dbReference type="NCBI Taxonomy" id="2807619"/>
    <lineage>
        <taxon>Bacteria</taxon>
        <taxon>Pseudomonadati</taxon>
        <taxon>Pseudomonadota</taxon>
        <taxon>Gammaproteobacteria</taxon>
        <taxon>Vibrionales</taxon>
        <taxon>Vibrionaceae</taxon>
        <taxon>Vibrio</taxon>
    </lineage>
</organism>
<keyword evidence="2" id="KW-1185">Reference proteome</keyword>
<evidence type="ECO:0000313" key="2">
    <source>
        <dbReference type="Proteomes" id="UP000809621"/>
    </source>
</evidence>
<dbReference type="PANTHER" id="PTHR38605:SF1">
    <property type="entry name" value="ATPASE"/>
    <property type="match status" value="1"/>
</dbReference>